<dbReference type="PANTHER" id="PTHR34979:SF1">
    <property type="entry name" value="INNER MEMBRANE PROTEIN YGAZ"/>
    <property type="match status" value="1"/>
</dbReference>
<dbReference type="GO" id="GO:0005886">
    <property type="term" value="C:plasma membrane"/>
    <property type="evidence" value="ECO:0007669"/>
    <property type="project" value="UniProtKB-SubCell"/>
</dbReference>
<sequence length="228" mass="26234">MKYKKELSIAFKVSIPIMMGYIVLGFAFGLLLVSFKYSWYLAPLMSLFIYAGALQFMAINFFNAKAGFIDIAIASWFINIRQSFYGLSLLKRFEETGKVKPYLIFGLTDETYALLTTIKDDETINKKWYYFYLTAFNQFYWFLGSTLGALIGLNIEFNTSGLEFSLTALFVVLCIEQYKSLKNIIPFIVGFLCSLMALFFVSSDKMLLISIFCSLIVIFLLKKRVENE</sequence>
<dbReference type="RefSeq" id="WP_128985217.1">
    <property type="nucleotide sequence ID" value="NZ_PDJZ01000001.1"/>
</dbReference>
<reference evidence="9 10" key="1">
    <citation type="submission" date="2017-10" db="EMBL/GenBank/DDBJ databases">
        <title>Genomics of the genus Arcobacter.</title>
        <authorList>
            <person name="Perez-Cataluna A."/>
            <person name="Figueras M.J."/>
        </authorList>
    </citation>
    <scope>NUCLEOTIDE SEQUENCE [LARGE SCALE GENOMIC DNA]</scope>
    <source>
        <strain evidence="9 10">F26</strain>
    </source>
</reference>
<dbReference type="Proteomes" id="UP000290870">
    <property type="component" value="Unassembled WGS sequence"/>
</dbReference>
<evidence type="ECO:0000256" key="5">
    <source>
        <dbReference type="ARBA" id="ARBA00022692"/>
    </source>
</evidence>
<evidence type="ECO:0000256" key="6">
    <source>
        <dbReference type="ARBA" id="ARBA00022989"/>
    </source>
</evidence>
<comment type="caution">
    <text evidence="9">The sequence shown here is derived from an EMBL/GenBank/DDBJ whole genome shotgun (WGS) entry which is preliminary data.</text>
</comment>
<evidence type="ECO:0000256" key="1">
    <source>
        <dbReference type="ARBA" id="ARBA00004651"/>
    </source>
</evidence>
<evidence type="ECO:0000256" key="7">
    <source>
        <dbReference type="ARBA" id="ARBA00023136"/>
    </source>
</evidence>
<dbReference type="EMBL" id="PDJZ01000001">
    <property type="protein sequence ID" value="RXJ85687.1"/>
    <property type="molecule type" value="Genomic_DNA"/>
</dbReference>
<feature type="transmembrane region" description="Helical" evidence="8">
    <location>
        <begin position="157"/>
        <end position="175"/>
    </location>
</feature>
<organism evidence="9 10">
    <name type="scientific">Arcobacter cloacae</name>
    <dbReference type="NCBI Taxonomy" id="1054034"/>
    <lineage>
        <taxon>Bacteria</taxon>
        <taxon>Pseudomonadati</taxon>
        <taxon>Campylobacterota</taxon>
        <taxon>Epsilonproteobacteria</taxon>
        <taxon>Campylobacterales</taxon>
        <taxon>Arcobacteraceae</taxon>
        <taxon>Arcobacter</taxon>
    </lineage>
</organism>
<feature type="transmembrane region" description="Helical" evidence="8">
    <location>
        <begin position="184"/>
        <end position="200"/>
    </location>
</feature>
<feature type="transmembrane region" description="Helical" evidence="8">
    <location>
        <begin position="206"/>
        <end position="222"/>
    </location>
</feature>
<dbReference type="InterPro" id="IPR011606">
    <property type="entry name" value="Brnchd-chn_aa_trnsp_permease"/>
</dbReference>
<comment type="similarity">
    <text evidence="2">Belongs to the AzlC family.</text>
</comment>
<keyword evidence="5 8" id="KW-0812">Transmembrane</keyword>
<feature type="transmembrane region" description="Helical" evidence="8">
    <location>
        <begin position="9"/>
        <end position="33"/>
    </location>
</feature>
<comment type="subcellular location">
    <subcellularLocation>
        <location evidence="1">Cell membrane</location>
        <topology evidence="1">Multi-pass membrane protein</topology>
    </subcellularLocation>
</comment>
<evidence type="ECO:0000256" key="8">
    <source>
        <dbReference type="SAM" id="Phobius"/>
    </source>
</evidence>
<gene>
    <name evidence="9" type="ORF">CRU90_00050</name>
</gene>
<dbReference type="OrthoDB" id="9803444at2"/>
<name>A0A4Q0ZGM7_9BACT</name>
<keyword evidence="6 8" id="KW-1133">Transmembrane helix</keyword>
<keyword evidence="7 8" id="KW-0472">Membrane</keyword>
<dbReference type="GO" id="GO:1903785">
    <property type="term" value="P:L-valine transmembrane transport"/>
    <property type="evidence" value="ECO:0007669"/>
    <property type="project" value="TreeGrafter"/>
</dbReference>
<evidence type="ECO:0000256" key="4">
    <source>
        <dbReference type="ARBA" id="ARBA00022475"/>
    </source>
</evidence>
<keyword evidence="4" id="KW-1003">Cell membrane</keyword>
<accession>A0A4Q0ZGM7</accession>
<feature type="transmembrane region" description="Helical" evidence="8">
    <location>
        <begin position="129"/>
        <end position="151"/>
    </location>
</feature>
<evidence type="ECO:0000313" key="10">
    <source>
        <dbReference type="Proteomes" id="UP000290870"/>
    </source>
</evidence>
<evidence type="ECO:0000256" key="2">
    <source>
        <dbReference type="ARBA" id="ARBA00010735"/>
    </source>
</evidence>
<protein>
    <submittedName>
        <fullName evidence="9">Branched-chain amino acid transporter AzlC</fullName>
    </submittedName>
</protein>
<dbReference type="AlphaFoldDB" id="A0A4Q0ZGM7"/>
<feature type="transmembrane region" description="Helical" evidence="8">
    <location>
        <begin position="39"/>
        <end position="62"/>
    </location>
</feature>
<dbReference type="PANTHER" id="PTHR34979">
    <property type="entry name" value="INNER MEMBRANE PROTEIN YGAZ"/>
    <property type="match status" value="1"/>
</dbReference>
<keyword evidence="3" id="KW-0813">Transport</keyword>
<evidence type="ECO:0000256" key="3">
    <source>
        <dbReference type="ARBA" id="ARBA00022448"/>
    </source>
</evidence>
<proteinExistence type="inferred from homology"/>
<dbReference type="Pfam" id="PF03591">
    <property type="entry name" value="AzlC"/>
    <property type="match status" value="1"/>
</dbReference>
<evidence type="ECO:0000313" key="9">
    <source>
        <dbReference type="EMBL" id="RXJ85687.1"/>
    </source>
</evidence>